<organism evidence="2 3">
    <name type="scientific">Pseudonocardia yuanmonensis</name>
    <dbReference type="NCBI Taxonomy" id="1095914"/>
    <lineage>
        <taxon>Bacteria</taxon>
        <taxon>Bacillati</taxon>
        <taxon>Actinomycetota</taxon>
        <taxon>Actinomycetes</taxon>
        <taxon>Pseudonocardiales</taxon>
        <taxon>Pseudonocardiaceae</taxon>
        <taxon>Pseudonocardia</taxon>
    </lineage>
</organism>
<keyword evidence="1" id="KW-0812">Transmembrane</keyword>
<dbReference type="EMBL" id="BAABIC010000006">
    <property type="protein sequence ID" value="GAA4687394.1"/>
    <property type="molecule type" value="Genomic_DNA"/>
</dbReference>
<keyword evidence="1" id="KW-0472">Membrane</keyword>
<keyword evidence="3" id="KW-1185">Reference proteome</keyword>
<reference evidence="3" key="1">
    <citation type="journal article" date="2019" name="Int. J. Syst. Evol. Microbiol.">
        <title>The Global Catalogue of Microorganisms (GCM) 10K type strain sequencing project: providing services to taxonomists for standard genome sequencing and annotation.</title>
        <authorList>
            <consortium name="The Broad Institute Genomics Platform"/>
            <consortium name="The Broad Institute Genome Sequencing Center for Infectious Disease"/>
            <person name="Wu L."/>
            <person name="Ma J."/>
        </authorList>
    </citation>
    <scope>NUCLEOTIDE SEQUENCE [LARGE SCALE GENOMIC DNA]</scope>
    <source>
        <strain evidence="3">JCM 18055</strain>
    </source>
</reference>
<evidence type="ECO:0000313" key="2">
    <source>
        <dbReference type="EMBL" id="GAA4687394.1"/>
    </source>
</evidence>
<accession>A0ABP8WDG1</accession>
<dbReference type="RefSeq" id="WP_345380473.1">
    <property type="nucleotide sequence ID" value="NZ_BAABIC010000006.1"/>
</dbReference>
<feature type="transmembrane region" description="Helical" evidence="1">
    <location>
        <begin position="43"/>
        <end position="63"/>
    </location>
</feature>
<proteinExistence type="predicted"/>
<evidence type="ECO:0000256" key="1">
    <source>
        <dbReference type="SAM" id="Phobius"/>
    </source>
</evidence>
<comment type="caution">
    <text evidence="2">The sequence shown here is derived from an EMBL/GenBank/DDBJ whole genome shotgun (WGS) entry which is preliminary data.</text>
</comment>
<dbReference type="Proteomes" id="UP001500325">
    <property type="component" value="Unassembled WGS sequence"/>
</dbReference>
<protein>
    <submittedName>
        <fullName evidence="2">Uncharacterized protein</fullName>
    </submittedName>
</protein>
<evidence type="ECO:0000313" key="3">
    <source>
        <dbReference type="Proteomes" id="UP001500325"/>
    </source>
</evidence>
<name>A0ABP8WDG1_9PSEU</name>
<gene>
    <name evidence="2" type="ORF">GCM10023215_23890</name>
</gene>
<feature type="transmembrane region" description="Helical" evidence="1">
    <location>
        <begin position="104"/>
        <end position="126"/>
    </location>
</feature>
<feature type="transmembrane region" description="Helical" evidence="1">
    <location>
        <begin position="70"/>
        <end position="92"/>
    </location>
</feature>
<keyword evidence="1" id="KW-1133">Transmembrane helix</keyword>
<sequence length="137" mass="13373">MPATPPDPALPGDTLQPPKLLLGLVAAAAVAHGGLAVVGGAVWAQVLSAVLCAAGLVAVAFLVARPVPHVVLGTAVLGMLGVASFLGVLGAALATGGPPVSGWIGPWGIAAVIADSSVVRIAAAVLRRSENAARRTR</sequence>